<dbReference type="GO" id="GO:0016020">
    <property type="term" value="C:membrane"/>
    <property type="evidence" value="ECO:0007669"/>
    <property type="project" value="TreeGrafter"/>
</dbReference>
<dbReference type="Pfam" id="PF12697">
    <property type="entry name" value="Abhydrolase_6"/>
    <property type="match status" value="1"/>
</dbReference>
<reference evidence="3 4" key="1">
    <citation type="submission" date="2018-01" db="EMBL/GenBank/DDBJ databases">
        <title>Whole genome analyses suggest that Burkholderia sensu lato contains two further novel genera in the rhizoxinica-symbiotica group Mycetohabitans gen. nov., and Trinickia gen. nov.: implications for the evolution of diazotrophy and nodulation in the Burkholderiaceae.</title>
        <authorList>
            <person name="Estrada-de los Santos P."/>
            <person name="Palmer M."/>
            <person name="Chavez-Ramirez B."/>
            <person name="Beukes C."/>
            <person name="Steenkamp E.T."/>
            <person name="Hirsch A.M."/>
            <person name="Manyaka P."/>
            <person name="Maluk M."/>
            <person name="Lafos M."/>
            <person name="Crook M."/>
            <person name="Gross E."/>
            <person name="Simon M.F."/>
            <person name="Bueno dos Reis Junior F."/>
            <person name="Poole P.S."/>
            <person name="Venter S.N."/>
            <person name="James E.K."/>
        </authorList>
    </citation>
    <scope>NUCLEOTIDE SEQUENCE [LARGE SCALE GENOMIC DNA]</scope>
    <source>
        <strain evidence="3 4">WSM 3937</strain>
    </source>
</reference>
<evidence type="ECO:0000259" key="1">
    <source>
        <dbReference type="Pfam" id="PF12697"/>
    </source>
</evidence>
<accession>A0A2N7VXA3</accession>
<dbReference type="AlphaFoldDB" id="A0A2N7VXA3"/>
<dbReference type="PANTHER" id="PTHR43798:SF33">
    <property type="entry name" value="HYDROLASE, PUTATIVE (AFU_ORTHOLOGUE AFUA_2G14860)-RELATED"/>
    <property type="match status" value="1"/>
</dbReference>
<dbReference type="EMBL" id="CADIJZ010000040">
    <property type="protein sequence ID" value="CAB3739157.1"/>
    <property type="molecule type" value="Genomic_DNA"/>
</dbReference>
<evidence type="ECO:0000313" key="4">
    <source>
        <dbReference type="Proteomes" id="UP000235659"/>
    </source>
</evidence>
<dbReference type="Gene3D" id="3.40.50.1820">
    <property type="entry name" value="alpha/beta hydrolase"/>
    <property type="match status" value="1"/>
</dbReference>
<dbReference type="EC" id="3.5.1.29" evidence="2"/>
<protein>
    <submittedName>
        <fullName evidence="2">2-(Acetamidomethylene)succinate hydrolase</fullName>
        <ecNumber evidence="2">3.5.1.29</ecNumber>
    </submittedName>
    <submittedName>
        <fullName evidence="3">Alpha/beta hydrolase</fullName>
    </submittedName>
</protein>
<sequence length="284" mass="31772">MSAAPSWFEWALQQARHSHFTHASGTRVHYVSWNAEDTHKPGLLFAHGYLGHSHWWDFIAPFFTERFRVHAFDFSGMGESAYRAAYRSDSFVSDFSAVLNAASIAPAIVVGHSFGGSRLLQTCATFPELIRHALVLDSFYALPGDALPVIERRPAPRPYPDVASGMKHFRLIPGQKCEPWLMDHLASTSLRQTETGWTWRFDPALRHTQTVESDEGLLGRIAVPVTYVHAEMSTVVSADRANRIVDAIPTAQNLITMPGAHHHLMLDQPLALVDQLRKLLEPLS</sequence>
<evidence type="ECO:0000313" key="3">
    <source>
        <dbReference type="EMBL" id="PMS21774.1"/>
    </source>
</evidence>
<dbReference type="SUPFAM" id="SSF53474">
    <property type="entry name" value="alpha/beta-Hydrolases"/>
    <property type="match status" value="1"/>
</dbReference>
<feature type="domain" description="AB hydrolase-1" evidence="1">
    <location>
        <begin position="43"/>
        <end position="274"/>
    </location>
</feature>
<dbReference type="EMBL" id="PNXY01000046">
    <property type="protein sequence ID" value="PMS21774.1"/>
    <property type="molecule type" value="Genomic_DNA"/>
</dbReference>
<dbReference type="Proteomes" id="UP000494205">
    <property type="component" value="Unassembled WGS sequence"/>
</dbReference>
<gene>
    <name evidence="3" type="ORF">C0Z16_33440</name>
    <name evidence="2" type="ORF">LMG27174_06529</name>
</gene>
<organism evidence="2 5">
    <name type="scientific">Paraburkholderia rhynchosiae</name>
    <dbReference type="NCBI Taxonomy" id="487049"/>
    <lineage>
        <taxon>Bacteria</taxon>
        <taxon>Pseudomonadati</taxon>
        <taxon>Pseudomonadota</taxon>
        <taxon>Betaproteobacteria</taxon>
        <taxon>Burkholderiales</taxon>
        <taxon>Burkholderiaceae</taxon>
        <taxon>Paraburkholderia</taxon>
    </lineage>
</organism>
<name>A0A2N7VXA3_9BURK</name>
<dbReference type="PANTHER" id="PTHR43798">
    <property type="entry name" value="MONOACYLGLYCEROL LIPASE"/>
    <property type="match status" value="1"/>
</dbReference>
<dbReference type="InterPro" id="IPR050266">
    <property type="entry name" value="AB_hydrolase_sf"/>
</dbReference>
<dbReference type="Proteomes" id="UP000235659">
    <property type="component" value="Unassembled WGS sequence"/>
</dbReference>
<keyword evidence="2" id="KW-0378">Hydrolase</keyword>
<evidence type="ECO:0000313" key="2">
    <source>
        <dbReference type="EMBL" id="CAB3739157.1"/>
    </source>
</evidence>
<proteinExistence type="predicted"/>
<reference evidence="2 5" key="2">
    <citation type="submission" date="2020-04" db="EMBL/GenBank/DDBJ databases">
        <authorList>
            <person name="De Canck E."/>
        </authorList>
    </citation>
    <scope>NUCLEOTIDE SEQUENCE [LARGE SCALE GENOMIC DNA]</scope>
    <source>
        <strain evidence="2 5">LMG 27174</strain>
    </source>
</reference>
<dbReference type="RefSeq" id="WP_102636288.1">
    <property type="nucleotide sequence ID" value="NZ_CADIJZ010000040.1"/>
</dbReference>
<keyword evidence="4" id="KW-1185">Reference proteome</keyword>
<evidence type="ECO:0000313" key="5">
    <source>
        <dbReference type="Proteomes" id="UP000494205"/>
    </source>
</evidence>
<dbReference type="OrthoDB" id="9802676at2"/>
<dbReference type="InterPro" id="IPR029058">
    <property type="entry name" value="AB_hydrolase_fold"/>
</dbReference>
<dbReference type="InterPro" id="IPR000073">
    <property type="entry name" value="AB_hydrolase_1"/>
</dbReference>
<dbReference type="GO" id="GO:0047411">
    <property type="term" value="F:2-(acetamidomethylene)succinate hydrolase activity"/>
    <property type="evidence" value="ECO:0007669"/>
    <property type="project" value="UniProtKB-EC"/>
</dbReference>